<evidence type="ECO:0000313" key="13">
    <source>
        <dbReference type="Proteomes" id="UP000030746"/>
    </source>
</evidence>
<organism evidence="12 13">
    <name type="scientific">Lottia gigantea</name>
    <name type="common">Giant owl limpet</name>
    <dbReference type="NCBI Taxonomy" id="225164"/>
    <lineage>
        <taxon>Eukaryota</taxon>
        <taxon>Metazoa</taxon>
        <taxon>Spiralia</taxon>
        <taxon>Lophotrochozoa</taxon>
        <taxon>Mollusca</taxon>
        <taxon>Gastropoda</taxon>
        <taxon>Patellogastropoda</taxon>
        <taxon>Lottioidea</taxon>
        <taxon>Lottiidae</taxon>
        <taxon>Lottia</taxon>
    </lineage>
</organism>
<feature type="domain" description="Cadherin" evidence="11">
    <location>
        <begin position="467"/>
        <end position="572"/>
    </location>
</feature>
<name>V4AHW5_LOTGI</name>
<evidence type="ECO:0000256" key="9">
    <source>
        <dbReference type="SAM" id="MobiDB-lite"/>
    </source>
</evidence>
<feature type="domain" description="Cadherin" evidence="11">
    <location>
        <begin position="131"/>
        <end position="233"/>
    </location>
</feature>
<evidence type="ECO:0000256" key="10">
    <source>
        <dbReference type="SAM" id="Phobius"/>
    </source>
</evidence>
<dbReference type="SMART" id="SM00112">
    <property type="entry name" value="CA"/>
    <property type="match status" value="6"/>
</dbReference>
<evidence type="ECO:0000256" key="8">
    <source>
        <dbReference type="PROSITE-ProRule" id="PRU00043"/>
    </source>
</evidence>
<feature type="domain" description="Cadherin" evidence="11">
    <location>
        <begin position="234"/>
        <end position="360"/>
    </location>
</feature>
<dbReference type="PRINTS" id="PR00205">
    <property type="entry name" value="CADHERIN"/>
</dbReference>
<keyword evidence="5" id="KW-0130">Cell adhesion</keyword>
<dbReference type="GO" id="GO:0005509">
    <property type="term" value="F:calcium ion binding"/>
    <property type="evidence" value="ECO:0007669"/>
    <property type="project" value="UniProtKB-UniRule"/>
</dbReference>
<evidence type="ECO:0000256" key="1">
    <source>
        <dbReference type="ARBA" id="ARBA00004370"/>
    </source>
</evidence>
<dbReference type="PANTHER" id="PTHR24025">
    <property type="entry name" value="DESMOGLEIN FAMILY MEMBER"/>
    <property type="match status" value="1"/>
</dbReference>
<keyword evidence="3" id="KW-0677">Repeat</keyword>
<dbReference type="PANTHER" id="PTHR24025:SF23">
    <property type="entry name" value="NEURAL-CADHERIN"/>
    <property type="match status" value="1"/>
</dbReference>
<dbReference type="PROSITE" id="PS50268">
    <property type="entry name" value="CADHERIN_2"/>
    <property type="match status" value="6"/>
</dbReference>
<dbReference type="CDD" id="cd11304">
    <property type="entry name" value="Cadherin_repeat"/>
    <property type="match status" value="6"/>
</dbReference>
<dbReference type="RefSeq" id="XP_009052851.1">
    <property type="nucleotide sequence ID" value="XM_009054603.1"/>
</dbReference>
<comment type="subcellular location">
    <subcellularLocation>
        <location evidence="1">Membrane</location>
    </subcellularLocation>
</comment>
<evidence type="ECO:0000256" key="4">
    <source>
        <dbReference type="ARBA" id="ARBA00022837"/>
    </source>
</evidence>
<dbReference type="Pfam" id="PF00028">
    <property type="entry name" value="Cadherin"/>
    <property type="match status" value="4"/>
</dbReference>
<dbReference type="OrthoDB" id="6252479at2759"/>
<sequence length="1021" mass="114824">MAGAEVVHYAAPQFDYFPTSINISETATYGDVIWSCNATDEDDPSTPEGQLRFEFSTRVNQPKWFLDSRNCDMYVFTGLNYEGQQTYALRIIVKDLHPTSPQTTTGTLTIHITDVNDNTPTCERYYPVILVSEDEQVGREITRVVCTDNDRDISTNGKVMFKVADSNSDEVKETFEVTNNNGSVNLKKQLDYERVKFYVLTIDVYDNGGSNSLTTSITYNIQVKDIDDNKPTWSTNPLTVSVYESTALGTGVFTLTAIDADKPLTSASTITYGIKTPAVPDWFGVVSQTGLVYVKGILNCRIATRLRIEVYAYSSDKINDISVLVVDIRLTDDSTTTFRQIGNASYSGASCVNNDFAPQFAHFPTSIYVPETATLGDNIWSCNATYGGLQSKAAEQFRFRLAEQYDDWSLDSKYCALYVNTRLDYEARTSYTLRVTANDIHSSTPTTTTGTLTIHITDVNDNTPECSETSRVLFVPEDTPINALIATAVCTDADSYGGIFFNVSDSNSVEVKETFEVNKDKGSVHLKKQLDYERVKFYVLTIDVYDNGGSNSLTSITYNIQVKDIDDNKPTWPIIHLTVYVQESAALGTGVFTLTAIDADKPLTAASTITYGIKTPAVPDWFGIDSQTGTRKPNLNGLGFVKGLGSTLVVVLIIILVVVFIYKYRNRNNSERKQERIAVTNIGTDIGVARASSDASFWYLDRKNCDLYLIGEPDYEKMRSYTITIQAVDTGAPPLTSDPESMVISFADVNDNYPVCPQYYKVFVLSIIKCKFNYSRYVLSIIKYKFKYSRYVLSIIKCKFNYSVYVLSIIKCKFNYSRYVLSIIKYKFNYSRYVLSIIKCKFNYYRYVLSIIKCKFNYHRYVLSIIKYKFNYSRYVLSIIKCMSSVLLSVSLIILGMSSVLYSVSLIILEVQEPSAVDQPNMDDGFVIGLGIGIGSILVVVSIIVLVLIVIYKYRNRNHSERGQTERTSQMYATTDMGAVQEEPIYEELVVPNENNVNDASTQTVNDEEPYSDYDVIQQEL</sequence>
<feature type="region of interest" description="Disordered" evidence="9">
    <location>
        <begin position="993"/>
        <end position="1012"/>
    </location>
</feature>
<dbReference type="KEGG" id="lgi:LOTGIDRAFT_159914"/>
<feature type="domain" description="Cadherin" evidence="11">
    <location>
        <begin position="15"/>
        <end position="122"/>
    </location>
</feature>
<dbReference type="InterPro" id="IPR002126">
    <property type="entry name" value="Cadherin-like_dom"/>
</dbReference>
<accession>V4AHW5</accession>
<dbReference type="AlphaFoldDB" id="V4AHW5"/>
<keyword evidence="4 8" id="KW-0106">Calcium</keyword>
<dbReference type="InterPro" id="IPR020894">
    <property type="entry name" value="Cadherin_CS"/>
</dbReference>
<evidence type="ECO:0000256" key="7">
    <source>
        <dbReference type="ARBA" id="ARBA00023136"/>
    </source>
</evidence>
<dbReference type="GO" id="GO:0005911">
    <property type="term" value="C:cell-cell junction"/>
    <property type="evidence" value="ECO:0007669"/>
    <property type="project" value="TreeGrafter"/>
</dbReference>
<reference evidence="12 13" key="1">
    <citation type="journal article" date="2013" name="Nature">
        <title>Insights into bilaterian evolution from three spiralian genomes.</title>
        <authorList>
            <person name="Simakov O."/>
            <person name="Marletaz F."/>
            <person name="Cho S.J."/>
            <person name="Edsinger-Gonzales E."/>
            <person name="Havlak P."/>
            <person name="Hellsten U."/>
            <person name="Kuo D.H."/>
            <person name="Larsson T."/>
            <person name="Lv J."/>
            <person name="Arendt D."/>
            <person name="Savage R."/>
            <person name="Osoegawa K."/>
            <person name="de Jong P."/>
            <person name="Grimwood J."/>
            <person name="Chapman J.A."/>
            <person name="Shapiro H."/>
            <person name="Aerts A."/>
            <person name="Otillar R.P."/>
            <person name="Terry A.Y."/>
            <person name="Boore J.L."/>
            <person name="Grigoriev I.V."/>
            <person name="Lindberg D.R."/>
            <person name="Seaver E.C."/>
            <person name="Weisblat D.A."/>
            <person name="Putnam N.H."/>
            <person name="Rokhsar D.S."/>
        </authorList>
    </citation>
    <scope>NUCLEOTIDE SEQUENCE [LARGE SCALE GENOMIC DNA]</scope>
</reference>
<dbReference type="Gene3D" id="2.60.40.60">
    <property type="entry name" value="Cadherins"/>
    <property type="match status" value="7"/>
</dbReference>
<keyword evidence="6 10" id="KW-1133">Transmembrane helix</keyword>
<dbReference type="Proteomes" id="UP000030746">
    <property type="component" value="Unassembled WGS sequence"/>
</dbReference>
<feature type="transmembrane region" description="Helical" evidence="10">
    <location>
        <begin position="928"/>
        <end position="952"/>
    </location>
</feature>
<keyword evidence="13" id="KW-1185">Reference proteome</keyword>
<keyword evidence="2 10" id="KW-0812">Transmembrane</keyword>
<dbReference type="GeneID" id="20238195"/>
<gene>
    <name evidence="12" type="ORF">LOTGIDRAFT_159914</name>
</gene>
<dbReference type="GO" id="GO:0005886">
    <property type="term" value="C:plasma membrane"/>
    <property type="evidence" value="ECO:0007669"/>
    <property type="project" value="InterPro"/>
</dbReference>
<evidence type="ECO:0000256" key="5">
    <source>
        <dbReference type="ARBA" id="ARBA00022889"/>
    </source>
</evidence>
<feature type="transmembrane region" description="Helical" evidence="10">
    <location>
        <begin position="640"/>
        <end position="662"/>
    </location>
</feature>
<evidence type="ECO:0000256" key="3">
    <source>
        <dbReference type="ARBA" id="ARBA00022737"/>
    </source>
</evidence>
<keyword evidence="7 10" id="KW-0472">Membrane</keyword>
<feature type="transmembrane region" description="Helical" evidence="10">
    <location>
        <begin position="886"/>
        <end position="908"/>
    </location>
</feature>
<dbReference type="EMBL" id="KB201459">
    <property type="protein sequence ID" value="ESO96497.1"/>
    <property type="molecule type" value="Genomic_DNA"/>
</dbReference>
<evidence type="ECO:0000256" key="6">
    <source>
        <dbReference type="ARBA" id="ARBA00022989"/>
    </source>
</evidence>
<proteinExistence type="predicted"/>
<protein>
    <recommendedName>
        <fullName evidence="11">Cadherin domain-containing protein</fullName>
    </recommendedName>
</protein>
<dbReference type="GO" id="GO:0007156">
    <property type="term" value="P:homophilic cell adhesion via plasma membrane adhesion molecules"/>
    <property type="evidence" value="ECO:0007669"/>
    <property type="project" value="InterPro"/>
</dbReference>
<evidence type="ECO:0000259" key="11">
    <source>
        <dbReference type="PROSITE" id="PS50268"/>
    </source>
</evidence>
<dbReference type="CTD" id="20238195"/>
<dbReference type="PROSITE" id="PS00232">
    <property type="entry name" value="CADHERIN_1"/>
    <property type="match status" value="2"/>
</dbReference>
<feature type="domain" description="Cadherin" evidence="11">
    <location>
        <begin position="573"/>
        <end position="759"/>
    </location>
</feature>
<dbReference type="SUPFAM" id="SSF49313">
    <property type="entry name" value="Cadherin-like"/>
    <property type="match status" value="7"/>
</dbReference>
<evidence type="ECO:0000313" key="12">
    <source>
        <dbReference type="EMBL" id="ESO96497.1"/>
    </source>
</evidence>
<feature type="domain" description="Cadherin" evidence="11">
    <location>
        <begin position="361"/>
        <end position="466"/>
    </location>
</feature>
<dbReference type="InterPro" id="IPR015919">
    <property type="entry name" value="Cadherin-like_sf"/>
</dbReference>
<dbReference type="InterPro" id="IPR050971">
    <property type="entry name" value="Cadherin-domain_protein"/>
</dbReference>
<evidence type="ECO:0000256" key="2">
    <source>
        <dbReference type="ARBA" id="ARBA00022692"/>
    </source>
</evidence>
<dbReference type="HOGENOM" id="CLU_296004_0_0_1"/>